<proteinExistence type="predicted"/>
<dbReference type="Proteomes" id="UP000008177">
    <property type="component" value="Unplaced contigs"/>
</dbReference>
<gene>
    <name evidence="1" type="ORF">BofuT4_P084120.1</name>
</gene>
<evidence type="ECO:0000313" key="1">
    <source>
        <dbReference type="EMBL" id="CCD51888.1"/>
    </source>
</evidence>
<dbReference type="AlphaFoldDB" id="G2YJH1"/>
<organism evidence="1 2">
    <name type="scientific">Botryotinia fuckeliana (strain T4)</name>
    <name type="common">Noble rot fungus</name>
    <name type="synonym">Botrytis cinerea</name>
    <dbReference type="NCBI Taxonomy" id="999810"/>
    <lineage>
        <taxon>Eukaryota</taxon>
        <taxon>Fungi</taxon>
        <taxon>Dikarya</taxon>
        <taxon>Ascomycota</taxon>
        <taxon>Pezizomycotina</taxon>
        <taxon>Leotiomycetes</taxon>
        <taxon>Helotiales</taxon>
        <taxon>Sclerotiniaceae</taxon>
        <taxon>Botrytis</taxon>
    </lineage>
</organism>
<dbReference type="EMBL" id="FQ790338">
    <property type="protein sequence ID" value="CCD51888.1"/>
    <property type="molecule type" value="Genomic_DNA"/>
</dbReference>
<name>G2YJH1_BOTF4</name>
<dbReference type="HOGENOM" id="CLU_3050093_0_0_1"/>
<reference evidence="2" key="1">
    <citation type="journal article" date="2011" name="PLoS Genet.">
        <title>Genomic analysis of the necrotrophic fungal pathogens Sclerotinia sclerotiorum and Botrytis cinerea.</title>
        <authorList>
            <person name="Amselem J."/>
            <person name="Cuomo C.A."/>
            <person name="van Kan J.A."/>
            <person name="Viaud M."/>
            <person name="Benito E.P."/>
            <person name="Couloux A."/>
            <person name="Coutinho P.M."/>
            <person name="de Vries R.P."/>
            <person name="Dyer P.S."/>
            <person name="Fillinger S."/>
            <person name="Fournier E."/>
            <person name="Gout L."/>
            <person name="Hahn M."/>
            <person name="Kohn L."/>
            <person name="Lapalu N."/>
            <person name="Plummer K.M."/>
            <person name="Pradier J.M."/>
            <person name="Quevillon E."/>
            <person name="Sharon A."/>
            <person name="Simon A."/>
            <person name="ten Have A."/>
            <person name="Tudzynski B."/>
            <person name="Tudzynski P."/>
            <person name="Wincker P."/>
            <person name="Andrew M."/>
            <person name="Anthouard V."/>
            <person name="Beever R.E."/>
            <person name="Beffa R."/>
            <person name="Benoit I."/>
            <person name="Bouzid O."/>
            <person name="Brault B."/>
            <person name="Chen Z."/>
            <person name="Choquer M."/>
            <person name="Collemare J."/>
            <person name="Cotton P."/>
            <person name="Danchin E.G."/>
            <person name="Da Silva C."/>
            <person name="Gautier A."/>
            <person name="Giraud C."/>
            <person name="Giraud T."/>
            <person name="Gonzalez C."/>
            <person name="Grossetete S."/>
            <person name="Guldener U."/>
            <person name="Henrissat B."/>
            <person name="Howlett B.J."/>
            <person name="Kodira C."/>
            <person name="Kretschmer M."/>
            <person name="Lappartient A."/>
            <person name="Leroch M."/>
            <person name="Levis C."/>
            <person name="Mauceli E."/>
            <person name="Neuveglise C."/>
            <person name="Oeser B."/>
            <person name="Pearson M."/>
            <person name="Poulain J."/>
            <person name="Poussereau N."/>
            <person name="Quesneville H."/>
            <person name="Rascle C."/>
            <person name="Schumacher J."/>
            <person name="Segurens B."/>
            <person name="Sexton A."/>
            <person name="Silva E."/>
            <person name="Sirven C."/>
            <person name="Soanes D.M."/>
            <person name="Talbot N.J."/>
            <person name="Templeton M."/>
            <person name="Yandava C."/>
            <person name="Yarden O."/>
            <person name="Zeng Q."/>
            <person name="Rollins J.A."/>
            <person name="Lebrun M.H."/>
            <person name="Dickman M."/>
        </authorList>
    </citation>
    <scope>NUCLEOTIDE SEQUENCE [LARGE SCALE GENOMIC DNA]</scope>
    <source>
        <strain evidence="2">T4</strain>
    </source>
</reference>
<sequence length="54" mass="6134">MLCDKLFSGVIYEGLGWLYTVKGFEGVKQIHNLLPEIGSLQKLSVWPAEYIYGE</sequence>
<accession>G2YJH1</accession>
<dbReference type="InParanoid" id="G2YJH1"/>
<evidence type="ECO:0000313" key="2">
    <source>
        <dbReference type="Proteomes" id="UP000008177"/>
    </source>
</evidence>
<protein>
    <submittedName>
        <fullName evidence="1">Uncharacterized protein</fullName>
    </submittedName>
</protein>